<sequence>MTVNGYNAYLNTGTQINKPAETQASQAIASNSVKTPQAQSHVIDPARQYQDRQYQDIVTLSSDSQASKKPEADTYEQLGSQAKQRASLQDVMQTILDKRTGIDREKLDEIEAQIQAIAKSDTLSNEQKEAQIKLLEEQKTQLIQEFVEKNEQNQRQFNDQELS</sequence>
<reference evidence="3" key="1">
    <citation type="submission" date="2021-07" db="EMBL/GenBank/DDBJ databases">
        <title>Shewanella sp. YLB-07 whole genome sequence.</title>
        <authorList>
            <person name="Yu L."/>
        </authorList>
    </citation>
    <scope>NUCLEOTIDE SEQUENCE</scope>
    <source>
        <strain evidence="3">YLB-08</strain>
    </source>
</reference>
<keyword evidence="4" id="KW-1185">Reference proteome</keyword>
<evidence type="ECO:0000313" key="4">
    <source>
        <dbReference type="Proteomes" id="UP000316416"/>
    </source>
</evidence>
<keyword evidence="1" id="KW-0175">Coiled coil</keyword>
<proteinExistence type="predicted"/>
<evidence type="ECO:0000256" key="2">
    <source>
        <dbReference type="SAM" id="MobiDB-lite"/>
    </source>
</evidence>
<accession>A0ABX6VD69</accession>
<feature type="coiled-coil region" evidence="1">
    <location>
        <begin position="125"/>
        <end position="152"/>
    </location>
</feature>
<name>A0ABX6VD69_9GAMM</name>
<evidence type="ECO:0000313" key="3">
    <source>
        <dbReference type="EMBL" id="QPG60386.1"/>
    </source>
</evidence>
<evidence type="ECO:0000256" key="1">
    <source>
        <dbReference type="SAM" id="Coils"/>
    </source>
</evidence>
<organism evidence="3 4">
    <name type="scientific">Shewanella eurypsychrophilus</name>
    <dbReference type="NCBI Taxonomy" id="2593656"/>
    <lineage>
        <taxon>Bacteria</taxon>
        <taxon>Pseudomonadati</taxon>
        <taxon>Pseudomonadota</taxon>
        <taxon>Gammaproteobacteria</taxon>
        <taxon>Alteromonadales</taxon>
        <taxon>Shewanellaceae</taxon>
        <taxon>Shewanella</taxon>
    </lineage>
</organism>
<dbReference type="EMBL" id="CP045503">
    <property type="protein sequence ID" value="QPG60386.1"/>
    <property type="molecule type" value="Genomic_DNA"/>
</dbReference>
<dbReference type="Proteomes" id="UP000316416">
    <property type="component" value="Chromosome"/>
</dbReference>
<gene>
    <name evidence="3" type="ORF">FM038_007345</name>
</gene>
<protein>
    <submittedName>
        <fullName evidence="3">Uncharacterized protein</fullName>
    </submittedName>
</protein>
<feature type="region of interest" description="Disordered" evidence="2">
    <location>
        <begin position="60"/>
        <end position="83"/>
    </location>
</feature>